<evidence type="ECO:0000313" key="6">
    <source>
        <dbReference type="EMBL" id="UQS85461.1"/>
    </source>
</evidence>
<dbReference type="SUPFAM" id="SSF50486">
    <property type="entry name" value="FMT C-terminal domain-like"/>
    <property type="match status" value="1"/>
</dbReference>
<evidence type="ECO:0000313" key="7">
    <source>
        <dbReference type="Proteomes" id="UP000831859"/>
    </source>
</evidence>
<evidence type="ECO:0000256" key="2">
    <source>
        <dbReference type="ARBA" id="ARBA00022763"/>
    </source>
</evidence>
<comment type="similarity">
    <text evidence="1 5">Belongs to the DNA glycosylase MPG family.</text>
</comment>
<dbReference type="RefSeq" id="WP_249511432.1">
    <property type="nucleotide sequence ID" value="NZ_CP093362.1"/>
</dbReference>
<dbReference type="Gene3D" id="3.10.300.10">
    <property type="entry name" value="Methylpurine-DNA glycosylase (MPG)"/>
    <property type="match status" value="1"/>
</dbReference>
<evidence type="ECO:0000256" key="3">
    <source>
        <dbReference type="ARBA" id="ARBA00022801"/>
    </source>
</evidence>
<accession>A0ABY4PJ24</accession>
<gene>
    <name evidence="6" type="ORF">MOO46_02425</name>
</gene>
<organism evidence="6 7">
    <name type="scientific">Apilactobacillus apisilvae</name>
    <dbReference type="NCBI Taxonomy" id="2923364"/>
    <lineage>
        <taxon>Bacteria</taxon>
        <taxon>Bacillati</taxon>
        <taxon>Bacillota</taxon>
        <taxon>Bacilli</taxon>
        <taxon>Lactobacillales</taxon>
        <taxon>Lactobacillaceae</taxon>
        <taxon>Apilactobacillus</taxon>
    </lineage>
</organism>
<evidence type="ECO:0000256" key="4">
    <source>
        <dbReference type="ARBA" id="ARBA00023204"/>
    </source>
</evidence>
<keyword evidence="7" id="KW-1185">Reference proteome</keyword>
<keyword evidence="4 5" id="KW-0234">DNA repair</keyword>
<dbReference type="InterPro" id="IPR003180">
    <property type="entry name" value="MPG"/>
</dbReference>
<dbReference type="InterPro" id="IPR036995">
    <property type="entry name" value="MPG_sf"/>
</dbReference>
<dbReference type="HAMAP" id="MF_00527">
    <property type="entry name" value="3MGH"/>
    <property type="match status" value="1"/>
</dbReference>
<protein>
    <recommendedName>
        <fullName evidence="5">Putative 3-methyladenine DNA glycosylase</fullName>
        <ecNumber evidence="5">3.2.2.-</ecNumber>
    </recommendedName>
</protein>
<keyword evidence="2 5" id="KW-0227">DNA damage</keyword>
<dbReference type="NCBIfam" id="TIGR00567">
    <property type="entry name" value="3mg"/>
    <property type="match status" value="1"/>
</dbReference>
<reference evidence="6 7" key="1">
    <citation type="journal article" date="2022" name="Int. J. Syst. Evol. Microbiol.">
        <title>Apilactobacillus apisilvae sp. nov., Nicolia spurrieriana gen. nov. sp. nov., Bombilactobacillus folatiphilus sp. nov. and Bombilactobacillus thymidiniphilus sp. nov., four new lactic acid bacterial isolates from stingless bees Tetragonula carbonaria and Austroplebeia australis.</title>
        <authorList>
            <person name="Oliphant S.A."/>
            <person name="Watson-Haigh N.S."/>
            <person name="Sumby K.M."/>
            <person name="Gardner J."/>
            <person name="Groom S."/>
            <person name="Jiranek V."/>
        </authorList>
    </citation>
    <scope>NUCLEOTIDE SEQUENCE [LARGE SCALE GENOMIC DNA]</scope>
    <source>
        <strain evidence="6 7">SG5_A10</strain>
    </source>
</reference>
<sequence>MIYINDNIKNNIKNILSMNSTTSIAKKLLGHLITFNGLSGYIVETEAYLGVEDEACHSYKGHHSDKNNSMYLSAGTIYVYSIFGQNLLNIITQDPNVPQGVLIRAIQPIEINQSMLENRNQHGYNISNGPGKLTQALGIDKTINGTMINCNHLYLDSYEFNIPNNIISTNRIGIKNKGI</sequence>
<name>A0ABY4PJ24_9LACO</name>
<dbReference type="Pfam" id="PF02245">
    <property type="entry name" value="Pur_DNA_glyco"/>
    <property type="match status" value="1"/>
</dbReference>
<dbReference type="InterPro" id="IPR011034">
    <property type="entry name" value="Formyl_transferase-like_C_sf"/>
</dbReference>
<dbReference type="EC" id="3.2.2.-" evidence="5"/>
<keyword evidence="3 5" id="KW-0378">Hydrolase</keyword>
<dbReference type="PANTHER" id="PTHR10429">
    <property type="entry name" value="DNA-3-METHYLADENINE GLYCOSYLASE"/>
    <property type="match status" value="1"/>
</dbReference>
<proteinExistence type="inferred from homology"/>
<evidence type="ECO:0000256" key="5">
    <source>
        <dbReference type="HAMAP-Rule" id="MF_00527"/>
    </source>
</evidence>
<dbReference type="Proteomes" id="UP000831859">
    <property type="component" value="Chromosome"/>
</dbReference>
<dbReference type="CDD" id="cd00540">
    <property type="entry name" value="AAG"/>
    <property type="match status" value="1"/>
</dbReference>
<evidence type="ECO:0000256" key="1">
    <source>
        <dbReference type="ARBA" id="ARBA00009232"/>
    </source>
</evidence>
<dbReference type="PANTHER" id="PTHR10429:SF0">
    <property type="entry name" value="DNA-3-METHYLADENINE GLYCOSYLASE"/>
    <property type="match status" value="1"/>
</dbReference>
<dbReference type="EMBL" id="CP093362">
    <property type="protein sequence ID" value="UQS85461.1"/>
    <property type="molecule type" value="Genomic_DNA"/>
</dbReference>